<reference evidence="1" key="1">
    <citation type="submission" date="2020-12" db="EMBL/GenBank/DDBJ databases">
        <title>WGS assembly of Carya illinoinensis cv. Pawnee.</title>
        <authorList>
            <person name="Platts A."/>
            <person name="Shu S."/>
            <person name="Wright S."/>
            <person name="Barry K."/>
            <person name="Edger P."/>
            <person name="Pires J.C."/>
            <person name="Schmutz J."/>
        </authorList>
    </citation>
    <scope>NUCLEOTIDE SEQUENCE</scope>
    <source>
        <tissue evidence="1">Leaf</tissue>
    </source>
</reference>
<accession>A0A8T1Q7E2</accession>
<organism evidence="1 2">
    <name type="scientific">Carya illinoinensis</name>
    <name type="common">Pecan</name>
    <dbReference type="NCBI Taxonomy" id="32201"/>
    <lineage>
        <taxon>Eukaryota</taxon>
        <taxon>Viridiplantae</taxon>
        <taxon>Streptophyta</taxon>
        <taxon>Embryophyta</taxon>
        <taxon>Tracheophyta</taxon>
        <taxon>Spermatophyta</taxon>
        <taxon>Magnoliopsida</taxon>
        <taxon>eudicotyledons</taxon>
        <taxon>Gunneridae</taxon>
        <taxon>Pentapetalae</taxon>
        <taxon>rosids</taxon>
        <taxon>fabids</taxon>
        <taxon>Fagales</taxon>
        <taxon>Juglandaceae</taxon>
        <taxon>Carya</taxon>
    </lineage>
</organism>
<evidence type="ECO:0000313" key="1">
    <source>
        <dbReference type="EMBL" id="KAG6650312.1"/>
    </source>
</evidence>
<sequence>MDLYIDGRNPNKCIKKKRKDFQNIWFKSLAYQHHIESMSYQIVILLHLTGEKKIRKAKTSLGSFSSLHENPTATYLSLLTSNNFRSLALPVNLLCPLSKEALDFLM</sequence>
<dbReference type="Proteomes" id="UP000811609">
    <property type="component" value="Chromosome 6"/>
</dbReference>
<proteinExistence type="predicted"/>
<comment type="caution">
    <text evidence="1">The sequence shown here is derived from an EMBL/GenBank/DDBJ whole genome shotgun (WGS) entry which is preliminary data.</text>
</comment>
<gene>
    <name evidence="1" type="ORF">CIPAW_06G033700</name>
</gene>
<protein>
    <submittedName>
        <fullName evidence="1">Uncharacterized protein</fullName>
    </submittedName>
</protein>
<evidence type="ECO:0000313" key="2">
    <source>
        <dbReference type="Proteomes" id="UP000811609"/>
    </source>
</evidence>
<dbReference type="AlphaFoldDB" id="A0A8T1Q7E2"/>
<dbReference type="EMBL" id="CM031814">
    <property type="protein sequence ID" value="KAG6650312.1"/>
    <property type="molecule type" value="Genomic_DNA"/>
</dbReference>
<name>A0A8T1Q7E2_CARIL</name>
<keyword evidence="2" id="KW-1185">Reference proteome</keyword>